<dbReference type="PANTHER" id="PTHR22753">
    <property type="entry name" value="TRANSMEMBRANE PROTEIN 68"/>
    <property type="match status" value="1"/>
</dbReference>
<dbReference type="InterPro" id="IPR000073">
    <property type="entry name" value="AB_hydrolase_1"/>
</dbReference>
<organism evidence="2 3">
    <name type="scientific">Nostoc spongiaeforme FACHB-130</name>
    <dbReference type="NCBI Taxonomy" id="1357510"/>
    <lineage>
        <taxon>Bacteria</taxon>
        <taxon>Bacillati</taxon>
        <taxon>Cyanobacteriota</taxon>
        <taxon>Cyanophyceae</taxon>
        <taxon>Nostocales</taxon>
        <taxon>Nostocaceae</taxon>
        <taxon>Nostoc</taxon>
    </lineage>
</organism>
<dbReference type="Proteomes" id="UP000603457">
    <property type="component" value="Unassembled WGS sequence"/>
</dbReference>
<dbReference type="InterPro" id="IPR022742">
    <property type="entry name" value="Hydrolase_4"/>
</dbReference>
<keyword evidence="3" id="KW-1185">Reference proteome</keyword>
<accession>A0ABR8FP39</accession>
<proteinExistence type="predicted"/>
<gene>
    <name evidence="2" type="ORF">H6G74_02420</name>
</gene>
<dbReference type="Pfam" id="PF12146">
    <property type="entry name" value="Hydrolase_4"/>
    <property type="match status" value="1"/>
</dbReference>
<dbReference type="EMBL" id="JACJTB010000002">
    <property type="protein sequence ID" value="MBD2593183.1"/>
    <property type="molecule type" value="Genomic_DNA"/>
</dbReference>
<reference evidence="2 3" key="1">
    <citation type="journal article" date="2020" name="ISME J.">
        <title>Comparative genomics reveals insights into cyanobacterial evolution and habitat adaptation.</title>
        <authorList>
            <person name="Chen M.Y."/>
            <person name="Teng W.K."/>
            <person name="Zhao L."/>
            <person name="Hu C.X."/>
            <person name="Zhou Y.K."/>
            <person name="Han B.P."/>
            <person name="Song L.R."/>
            <person name="Shu W.S."/>
        </authorList>
    </citation>
    <scope>NUCLEOTIDE SEQUENCE [LARGE SCALE GENOMIC DNA]</scope>
    <source>
        <strain evidence="2 3">FACHB-130</strain>
    </source>
</reference>
<dbReference type="PRINTS" id="PR00111">
    <property type="entry name" value="ABHYDROLASE"/>
</dbReference>
<comment type="caution">
    <text evidence="2">The sequence shown here is derived from an EMBL/GenBank/DDBJ whole genome shotgun (WGS) entry which is preliminary data.</text>
</comment>
<dbReference type="GO" id="GO:0016787">
    <property type="term" value="F:hydrolase activity"/>
    <property type="evidence" value="ECO:0007669"/>
    <property type="project" value="UniProtKB-KW"/>
</dbReference>
<dbReference type="InterPro" id="IPR029058">
    <property type="entry name" value="AB_hydrolase_fold"/>
</dbReference>
<evidence type="ECO:0000259" key="1">
    <source>
        <dbReference type="Pfam" id="PF12146"/>
    </source>
</evidence>
<name>A0ABR8FP39_9NOSO</name>
<evidence type="ECO:0000313" key="2">
    <source>
        <dbReference type="EMBL" id="MBD2593183.1"/>
    </source>
</evidence>
<evidence type="ECO:0000313" key="3">
    <source>
        <dbReference type="Proteomes" id="UP000603457"/>
    </source>
</evidence>
<keyword evidence="2" id="KW-0378">Hydrolase</keyword>
<sequence>MPEVELKPCFLTPKRVQPEYPLFVYLPGMDGTGELLRSQTSGLEAGFDVRCLAIPRKDLTTWEELTNNVLDLIHAELEKSSQRSIYLCGESFGGCLAMKVATKAPHLFKRIILINPASAFRLRPFLDWASQLSCLVPESLYDIGALGLLPFLASLERMTRSDRHELLKTMRSVPSVTVNWRLALLREFAVDNDQLRRMTQPVLLIAGAGDRLLPSVTEVRRIAAILPKSQVFILPNSGHACLLEKDISLYEILQNNNFLENLNHQVYKLPVKELG</sequence>
<dbReference type="PANTHER" id="PTHR22753:SF48">
    <property type="entry name" value="PHOSPHOLIPID_GLYCEROL ACYLTRANSFERASE DOMAIN-CONTAINING PROTEIN"/>
    <property type="match status" value="1"/>
</dbReference>
<feature type="domain" description="Serine aminopeptidase S33" evidence="1">
    <location>
        <begin position="58"/>
        <end position="246"/>
    </location>
</feature>
<dbReference type="Gene3D" id="3.40.50.1820">
    <property type="entry name" value="alpha/beta hydrolase"/>
    <property type="match status" value="1"/>
</dbReference>
<protein>
    <submittedName>
        <fullName evidence="2">Alpha/beta hydrolase</fullName>
    </submittedName>
</protein>
<dbReference type="SUPFAM" id="SSF53474">
    <property type="entry name" value="alpha/beta-Hydrolases"/>
    <property type="match status" value="1"/>
</dbReference>
<dbReference type="RefSeq" id="WP_190966145.1">
    <property type="nucleotide sequence ID" value="NZ_JACJTB010000002.1"/>
</dbReference>